<dbReference type="AlphaFoldDB" id="A0A9X3EDA7"/>
<dbReference type="RefSeq" id="WP_283173721.1">
    <property type="nucleotide sequence ID" value="NZ_JAPNOA010000027.1"/>
</dbReference>
<accession>A0A9X3EDA7</accession>
<name>A0A9X3EDA7_9GAMM</name>
<protein>
    <submittedName>
        <fullName evidence="1">Phenol hydroxylase subunit P4</fullName>
    </submittedName>
</protein>
<dbReference type="InterPro" id="IPR006756">
    <property type="entry name" value="Phenol_hydroxylase"/>
</dbReference>
<reference evidence="1" key="1">
    <citation type="submission" date="2022-11" db="EMBL/GenBank/DDBJ databases">
        <title>Parathalassolutuus dongxingensis gen. nov., sp. nov., a novel member of family Oceanospirillaceae isolated from a coastal shrimp pond in Guangxi, China.</title>
        <authorList>
            <person name="Chen H."/>
        </authorList>
    </citation>
    <scope>NUCLEOTIDE SEQUENCE</scope>
    <source>
        <strain evidence="1">G-43</strain>
    </source>
</reference>
<evidence type="ECO:0000313" key="1">
    <source>
        <dbReference type="EMBL" id="MCY0965507.1"/>
    </source>
</evidence>
<organism evidence="1 2">
    <name type="scientific">Parathalassolituus penaei</name>
    <dbReference type="NCBI Taxonomy" id="2997323"/>
    <lineage>
        <taxon>Bacteria</taxon>
        <taxon>Pseudomonadati</taxon>
        <taxon>Pseudomonadota</taxon>
        <taxon>Gammaproteobacteria</taxon>
        <taxon>Oceanospirillales</taxon>
        <taxon>Oceanospirillaceae</taxon>
        <taxon>Parathalassolituus</taxon>
    </lineage>
</organism>
<dbReference type="InterPro" id="IPR043010">
    <property type="entry name" value="Phenol_hydroxylase_sf"/>
</dbReference>
<dbReference type="Pfam" id="PF04663">
    <property type="entry name" value="Phenol_monoox"/>
    <property type="match status" value="1"/>
</dbReference>
<dbReference type="Gene3D" id="3.10.20.560">
    <property type="entry name" value="Phenol hydroxylase"/>
    <property type="match status" value="1"/>
</dbReference>
<dbReference type="Proteomes" id="UP001150830">
    <property type="component" value="Unassembled WGS sequence"/>
</dbReference>
<dbReference type="GO" id="GO:0018662">
    <property type="term" value="F:phenol 2-monooxygenase activity"/>
    <property type="evidence" value="ECO:0007669"/>
    <property type="project" value="InterPro"/>
</dbReference>
<proteinExistence type="predicted"/>
<comment type="caution">
    <text evidence="1">The sequence shown here is derived from an EMBL/GenBank/DDBJ whole genome shotgun (WGS) entry which is preliminary data.</text>
</comment>
<gene>
    <name evidence="1" type="ORF">OUO13_09930</name>
</gene>
<sequence>MPVRAITPDYTGEIKDKLENFHGNQLVFAGWDGHLMFPAPFAWPLPPAMPFVALRDQVMAGSFGIHPEWAEINWDRAQWLLDGQPFVPDLQKGLAEQGIGHKSLLRLQTPELKGFMGAGV</sequence>
<dbReference type="EMBL" id="JAPNOA010000027">
    <property type="protein sequence ID" value="MCY0965507.1"/>
    <property type="molecule type" value="Genomic_DNA"/>
</dbReference>
<keyword evidence="2" id="KW-1185">Reference proteome</keyword>
<evidence type="ECO:0000313" key="2">
    <source>
        <dbReference type="Proteomes" id="UP001150830"/>
    </source>
</evidence>